<name>A0ABX0WN32_9BURK</name>
<reference evidence="3 4" key="1">
    <citation type="submission" date="2020-03" db="EMBL/GenBank/DDBJ databases">
        <title>Genomic Encyclopedia of Type Strains, Phase IV (KMG-IV): sequencing the most valuable type-strain genomes for metagenomic binning, comparative biology and taxonomic classification.</title>
        <authorList>
            <person name="Goeker M."/>
        </authorList>
    </citation>
    <scope>NUCLEOTIDE SEQUENCE [LARGE SCALE GENOMIC DNA]</scope>
    <source>
        <strain evidence="3 4">DSM 26613</strain>
    </source>
</reference>
<dbReference type="PANTHER" id="PTHR34216:SF7">
    <property type="entry name" value="POLY-BETA-1,6-N-ACETYL-D-GLUCOSAMINE N-DEACETYLASE"/>
    <property type="match status" value="1"/>
</dbReference>
<feature type="domain" description="NodB homology" evidence="2">
    <location>
        <begin position="61"/>
        <end position="242"/>
    </location>
</feature>
<keyword evidence="1" id="KW-0732">Signal</keyword>
<dbReference type="Pfam" id="PF01522">
    <property type="entry name" value="Polysacc_deac_1"/>
    <property type="match status" value="1"/>
</dbReference>
<sequence>MIPILMYHQIAVPPPKGTRLRGSTVHPIRFARQMQWLKRLGYTGLSLAELEPYVLGQKTGRVVGITFDDGYQNVYDNALPVLKKLGFSSTNFIVSGEIAGQNTWAQRAGSPSADLMDEHSILRWVDAGQEIGSHTVSHERLAELDDNEVQVQLQRSKSDLEQLIQTEVQSFCYPYGSVSTAVKAQVAALGYKRAVTTERGLAHAHDDVYALPRVTVLRSTHLVHFLRKVVTQYENRKRTGKD</sequence>
<dbReference type="InterPro" id="IPR051398">
    <property type="entry name" value="Polysacch_Deacetylase"/>
</dbReference>
<dbReference type="InterPro" id="IPR011330">
    <property type="entry name" value="Glyco_hydro/deAcase_b/a-brl"/>
</dbReference>
<organism evidence="3 4">
    <name type="scientific">Paenalcaligenes hominis</name>
    <dbReference type="NCBI Taxonomy" id="643674"/>
    <lineage>
        <taxon>Bacteria</taxon>
        <taxon>Pseudomonadati</taxon>
        <taxon>Pseudomonadota</taxon>
        <taxon>Betaproteobacteria</taxon>
        <taxon>Burkholderiales</taxon>
        <taxon>Alcaligenaceae</taxon>
        <taxon>Paenalcaligenes</taxon>
    </lineage>
</organism>
<dbReference type="InterPro" id="IPR002509">
    <property type="entry name" value="NODB_dom"/>
</dbReference>
<accession>A0ABX0WN32</accession>
<evidence type="ECO:0000313" key="4">
    <source>
        <dbReference type="Proteomes" id="UP000783934"/>
    </source>
</evidence>
<dbReference type="CDD" id="cd10918">
    <property type="entry name" value="CE4_NodB_like_5s_6s"/>
    <property type="match status" value="1"/>
</dbReference>
<keyword evidence="4" id="KW-1185">Reference proteome</keyword>
<dbReference type="EMBL" id="JAATIZ010000002">
    <property type="protein sequence ID" value="NJB64645.1"/>
    <property type="molecule type" value="Genomic_DNA"/>
</dbReference>
<dbReference type="SUPFAM" id="SSF88713">
    <property type="entry name" value="Glycoside hydrolase/deacetylase"/>
    <property type="match status" value="1"/>
</dbReference>
<protein>
    <submittedName>
        <fullName evidence="3">Peptidoglycan/xylan/chitin deacetylase (PgdA/CDA1 family)</fullName>
    </submittedName>
</protein>
<dbReference type="RefSeq" id="WP_229711064.1">
    <property type="nucleotide sequence ID" value="NZ_BMCQ01000001.1"/>
</dbReference>
<evidence type="ECO:0000313" key="3">
    <source>
        <dbReference type="EMBL" id="NJB64645.1"/>
    </source>
</evidence>
<dbReference type="PROSITE" id="PS51677">
    <property type="entry name" value="NODB"/>
    <property type="match status" value="1"/>
</dbReference>
<dbReference type="Gene3D" id="3.20.20.370">
    <property type="entry name" value="Glycoside hydrolase/deacetylase"/>
    <property type="match status" value="1"/>
</dbReference>
<evidence type="ECO:0000259" key="2">
    <source>
        <dbReference type="PROSITE" id="PS51677"/>
    </source>
</evidence>
<comment type="caution">
    <text evidence="3">The sequence shown here is derived from an EMBL/GenBank/DDBJ whole genome shotgun (WGS) entry which is preliminary data.</text>
</comment>
<dbReference type="Proteomes" id="UP000783934">
    <property type="component" value="Unassembled WGS sequence"/>
</dbReference>
<proteinExistence type="predicted"/>
<gene>
    <name evidence="3" type="ORF">GGR41_000874</name>
</gene>
<evidence type="ECO:0000256" key="1">
    <source>
        <dbReference type="ARBA" id="ARBA00022729"/>
    </source>
</evidence>
<dbReference type="PANTHER" id="PTHR34216">
    <property type="match status" value="1"/>
</dbReference>